<dbReference type="RefSeq" id="WP_264880276.1">
    <property type="nucleotide sequence ID" value="NZ_JAPDOB010000001.1"/>
</dbReference>
<sequence>MQLSFAQVEGALAGAHSISADRRSAFRHRLKHVQRLNFLPGINTGRGRAATYSASDLFLLGVVLELNQLGLTPERAIGVVQDDMHAVAMAAHMAASKGVPPALTETAQGESTRIENPIFLYCDPHNLNDLTDPPDQVDWASQTFFYAGLGQILESFREWFTHGVPRMSFFSVSTLLARLAIWLPSTTEERMSDFYAAVAAWADPIIHAQED</sequence>
<evidence type="ECO:0008006" key="3">
    <source>
        <dbReference type="Google" id="ProtNLM"/>
    </source>
</evidence>
<gene>
    <name evidence="1" type="ORF">OMW55_01510</name>
</gene>
<reference evidence="1 2" key="1">
    <citation type="submission" date="2022-10" db="EMBL/GenBank/DDBJ databases">
        <title>Sphingomonas sp.</title>
        <authorList>
            <person name="Jin C."/>
        </authorList>
    </citation>
    <scope>NUCLEOTIDE SEQUENCE [LARGE SCALE GENOMIC DNA]</scope>
    <source>
        <strain evidence="1 2">BN140010</strain>
    </source>
</reference>
<keyword evidence="2" id="KW-1185">Reference proteome</keyword>
<comment type="caution">
    <text evidence="1">The sequence shown here is derived from an EMBL/GenBank/DDBJ whole genome shotgun (WGS) entry which is preliminary data.</text>
</comment>
<name>A0ABT3JBN5_9SPHN</name>
<evidence type="ECO:0000313" key="2">
    <source>
        <dbReference type="Proteomes" id="UP001526246"/>
    </source>
</evidence>
<organism evidence="1 2">
    <name type="scientific">Sphingomonas arvum</name>
    <dbReference type="NCBI Taxonomy" id="2992113"/>
    <lineage>
        <taxon>Bacteria</taxon>
        <taxon>Pseudomonadati</taxon>
        <taxon>Pseudomonadota</taxon>
        <taxon>Alphaproteobacteria</taxon>
        <taxon>Sphingomonadales</taxon>
        <taxon>Sphingomonadaceae</taxon>
        <taxon>Sphingomonas</taxon>
    </lineage>
</organism>
<proteinExistence type="predicted"/>
<protein>
    <recommendedName>
        <fullName evidence="3">HTH merR-type domain-containing protein</fullName>
    </recommendedName>
</protein>
<dbReference type="EMBL" id="JAPDOB010000001">
    <property type="protein sequence ID" value="MCW3796487.1"/>
    <property type="molecule type" value="Genomic_DNA"/>
</dbReference>
<dbReference type="Proteomes" id="UP001526246">
    <property type="component" value="Unassembled WGS sequence"/>
</dbReference>
<accession>A0ABT3JBN5</accession>
<evidence type="ECO:0000313" key="1">
    <source>
        <dbReference type="EMBL" id="MCW3796487.1"/>
    </source>
</evidence>